<reference evidence="5 6" key="1">
    <citation type="submission" date="2020-01" db="EMBL/GenBank/DDBJ databases">
        <title>Genomes of bacteria type strains.</title>
        <authorList>
            <person name="Chen J."/>
            <person name="Zhu S."/>
            <person name="Chen J."/>
        </authorList>
    </citation>
    <scope>NUCLEOTIDE SEQUENCE [LARGE SCALE GENOMIC DNA]</scope>
    <source>
        <strain evidence="5 6">KCTC 52919</strain>
    </source>
</reference>
<dbReference type="Gene3D" id="3.20.20.60">
    <property type="entry name" value="Phosphoenolpyruvate-binding domains"/>
    <property type="match status" value="1"/>
</dbReference>
<dbReference type="InterPro" id="IPR015813">
    <property type="entry name" value="Pyrv/PenolPyrv_kinase-like_dom"/>
</dbReference>
<dbReference type="SUPFAM" id="SSF51621">
    <property type="entry name" value="Phosphoenolpyruvate/pyruvate domain"/>
    <property type="match status" value="1"/>
</dbReference>
<dbReference type="PANTHER" id="PTHR30502">
    <property type="entry name" value="2-KETO-3-DEOXY-L-RHAMNONATE ALDOLASE"/>
    <property type="match status" value="1"/>
</dbReference>
<dbReference type="Proteomes" id="UP000476332">
    <property type="component" value="Unassembled WGS sequence"/>
</dbReference>
<dbReference type="GO" id="GO:0016832">
    <property type="term" value="F:aldehyde-lyase activity"/>
    <property type="evidence" value="ECO:0007669"/>
    <property type="project" value="TreeGrafter"/>
</dbReference>
<comment type="caution">
    <text evidence="5">The sequence shown here is derived from an EMBL/GenBank/DDBJ whole genome shotgun (WGS) entry which is preliminary data.</text>
</comment>
<name>A0A6L9MBG6_9HYPH</name>
<keyword evidence="3" id="KW-0456">Lyase</keyword>
<accession>A0A6L9MBG6</accession>
<sequence>MALFDLRGALTEGPGVLSAWLGLTDPVVQEAFLRAGFDAVTFDMQHGLQDTASLRDGIALAVHLGRPALVRLPVEDRALAARALDFGASAVIMPMIETVEDARAFVAVAKYPPLGQRSYGPTRAAELHGYTDRADYVGDARNQTMAFAMIETGRALASLEEIMAINGLDGVFVGPSDLSIALSGNGTLDPRGDANEAAIRQVAASAVAHGKIAGIYAATPDDAKRYRALGYRLICVGSDSGVIIAGARDLADASRG</sequence>
<dbReference type="AlphaFoldDB" id="A0A6L9MBG6"/>
<evidence type="ECO:0000313" key="6">
    <source>
        <dbReference type="Proteomes" id="UP000476332"/>
    </source>
</evidence>
<comment type="similarity">
    <text evidence="1">Belongs to the HpcH/HpaI aldolase family.</text>
</comment>
<dbReference type="EMBL" id="JAAAMJ010000001">
    <property type="protein sequence ID" value="NDV85169.1"/>
    <property type="molecule type" value="Genomic_DNA"/>
</dbReference>
<protein>
    <recommendedName>
        <fullName evidence="4">HpcH/HpaI aldolase/citrate lyase domain-containing protein</fullName>
    </recommendedName>
</protein>
<evidence type="ECO:0000256" key="2">
    <source>
        <dbReference type="ARBA" id="ARBA00022723"/>
    </source>
</evidence>
<dbReference type="RefSeq" id="WP_163041927.1">
    <property type="nucleotide sequence ID" value="NZ_JAAAMJ010000001.1"/>
</dbReference>
<dbReference type="InterPro" id="IPR005000">
    <property type="entry name" value="Aldolase/citrate-lyase_domain"/>
</dbReference>
<evidence type="ECO:0000259" key="4">
    <source>
        <dbReference type="Pfam" id="PF03328"/>
    </source>
</evidence>
<dbReference type="GO" id="GO:0005737">
    <property type="term" value="C:cytoplasm"/>
    <property type="evidence" value="ECO:0007669"/>
    <property type="project" value="TreeGrafter"/>
</dbReference>
<organism evidence="5 6">
    <name type="scientific">Aurantimonas aggregata</name>
    <dbReference type="NCBI Taxonomy" id="2047720"/>
    <lineage>
        <taxon>Bacteria</taxon>
        <taxon>Pseudomonadati</taxon>
        <taxon>Pseudomonadota</taxon>
        <taxon>Alphaproteobacteria</taxon>
        <taxon>Hyphomicrobiales</taxon>
        <taxon>Aurantimonadaceae</taxon>
        <taxon>Aurantimonas</taxon>
    </lineage>
</organism>
<dbReference type="InterPro" id="IPR050251">
    <property type="entry name" value="HpcH-HpaI_aldolase"/>
</dbReference>
<proteinExistence type="inferred from homology"/>
<feature type="domain" description="HpcH/HpaI aldolase/citrate lyase" evidence="4">
    <location>
        <begin position="20"/>
        <end position="244"/>
    </location>
</feature>
<keyword evidence="6" id="KW-1185">Reference proteome</keyword>
<evidence type="ECO:0000256" key="1">
    <source>
        <dbReference type="ARBA" id="ARBA00005568"/>
    </source>
</evidence>
<keyword evidence="2" id="KW-0479">Metal-binding</keyword>
<dbReference type="InterPro" id="IPR040442">
    <property type="entry name" value="Pyrv_kinase-like_dom_sf"/>
</dbReference>
<dbReference type="PANTHER" id="PTHR30502:SF0">
    <property type="entry name" value="PHOSPHOENOLPYRUVATE CARBOXYLASE FAMILY PROTEIN"/>
    <property type="match status" value="1"/>
</dbReference>
<evidence type="ECO:0000256" key="3">
    <source>
        <dbReference type="ARBA" id="ARBA00023239"/>
    </source>
</evidence>
<dbReference type="Pfam" id="PF03328">
    <property type="entry name" value="HpcH_HpaI"/>
    <property type="match status" value="1"/>
</dbReference>
<gene>
    <name evidence="5" type="ORF">GTW51_00465</name>
</gene>
<evidence type="ECO:0000313" key="5">
    <source>
        <dbReference type="EMBL" id="NDV85169.1"/>
    </source>
</evidence>
<dbReference type="GO" id="GO:0046872">
    <property type="term" value="F:metal ion binding"/>
    <property type="evidence" value="ECO:0007669"/>
    <property type="project" value="UniProtKB-KW"/>
</dbReference>